<dbReference type="PANTHER" id="PTHR43054">
    <property type="match status" value="1"/>
</dbReference>
<dbReference type="AlphaFoldDB" id="A0A4Q0VUU6"/>
<dbReference type="InterPro" id="IPR036291">
    <property type="entry name" value="NAD(P)-bd_dom_sf"/>
</dbReference>
<evidence type="ECO:0000313" key="3">
    <source>
        <dbReference type="EMBL" id="RXJ02564.1"/>
    </source>
</evidence>
<dbReference type="InterPro" id="IPR055170">
    <property type="entry name" value="GFO_IDH_MocA-like_dom"/>
</dbReference>
<comment type="caution">
    <text evidence="3">The sequence shown here is derived from an EMBL/GenBank/DDBJ whole genome shotgun (WGS) entry which is preliminary data.</text>
</comment>
<evidence type="ECO:0000259" key="1">
    <source>
        <dbReference type="Pfam" id="PF01408"/>
    </source>
</evidence>
<organism evidence="3 4">
    <name type="scientific">Anaerobacillus alkaliphilus</name>
    <dbReference type="NCBI Taxonomy" id="1548597"/>
    <lineage>
        <taxon>Bacteria</taxon>
        <taxon>Bacillati</taxon>
        <taxon>Bacillota</taxon>
        <taxon>Bacilli</taxon>
        <taxon>Bacillales</taxon>
        <taxon>Bacillaceae</taxon>
        <taxon>Anaerobacillus</taxon>
    </lineage>
</organism>
<dbReference type="Proteomes" id="UP000290649">
    <property type="component" value="Unassembled WGS sequence"/>
</dbReference>
<dbReference type="RefSeq" id="WP_129077409.1">
    <property type="nucleotide sequence ID" value="NZ_QOUX01000023.1"/>
</dbReference>
<reference evidence="3 4" key="1">
    <citation type="journal article" date="2019" name="Int. J. Syst. Evol. Microbiol.">
        <title>Anaerobacillus alkaliphilus sp. nov., a novel alkaliphilic and moderately halophilic bacterium.</title>
        <authorList>
            <person name="Borsodi A.K."/>
            <person name="Aszalos J.M."/>
            <person name="Bihari P."/>
            <person name="Nagy I."/>
            <person name="Schumann P."/>
            <person name="Sproer C."/>
            <person name="Kovacs A.L."/>
            <person name="Boka K."/>
            <person name="Dobosy P."/>
            <person name="Ovari M."/>
            <person name="Szili-Kovacs T."/>
            <person name="Toth E."/>
        </authorList>
    </citation>
    <scope>NUCLEOTIDE SEQUENCE [LARGE SCALE GENOMIC DNA]</scope>
    <source>
        <strain evidence="3 4">B16-10</strain>
    </source>
</reference>
<feature type="domain" description="Gfo/Idh/MocA-like oxidoreductase N-terminal" evidence="1">
    <location>
        <begin position="2"/>
        <end position="119"/>
    </location>
</feature>
<dbReference type="InterPro" id="IPR000683">
    <property type="entry name" value="Gfo/Idh/MocA-like_OxRdtase_N"/>
</dbReference>
<dbReference type="PANTHER" id="PTHR43054:SF1">
    <property type="entry name" value="SCYLLO-INOSITOL 2-DEHYDROGENASE (NADP(+)) IOLU"/>
    <property type="match status" value="1"/>
</dbReference>
<accession>A0A4Q0VUU6</accession>
<sequence>MVRFGLVGTNWITEQFIEAASLVEGFELTAVYSRTSEKGEQFASKYQLKHTFTSLEEMASSDQLDAIYIASPNSLHAEQACLFMNYGKHVLVEKPMASNSSEVQFMIETAKQNNVLLMEAVKSSFVPSFQVIKDHLHKLGPVRRFVASYCQYSSRYDAFKNGTLLNAFDPTFSNGSLMDIGIYCIYPSVILFGKPNQVKANGYLLSSGVDGEGSLLLSYDQMETVIFHSKITNSYLPSEIQGENGTMIIDKLNVPEHVEIRYRDGSSEVFSKEQVSNSMYYEVKEFIYLINNNRRESEMNSYENSYLTALIMEDARKQMGLVFPADKKN</sequence>
<dbReference type="SUPFAM" id="SSF55347">
    <property type="entry name" value="Glyceraldehyde-3-phosphate dehydrogenase-like, C-terminal domain"/>
    <property type="match status" value="1"/>
</dbReference>
<dbReference type="SUPFAM" id="SSF51735">
    <property type="entry name" value="NAD(P)-binding Rossmann-fold domains"/>
    <property type="match status" value="1"/>
</dbReference>
<dbReference type="Gene3D" id="3.30.360.10">
    <property type="entry name" value="Dihydrodipicolinate Reductase, domain 2"/>
    <property type="match status" value="1"/>
</dbReference>
<dbReference type="Gene3D" id="3.40.50.720">
    <property type="entry name" value="NAD(P)-binding Rossmann-like Domain"/>
    <property type="match status" value="1"/>
</dbReference>
<evidence type="ECO:0000259" key="2">
    <source>
        <dbReference type="Pfam" id="PF22725"/>
    </source>
</evidence>
<dbReference type="Pfam" id="PF01408">
    <property type="entry name" value="GFO_IDH_MocA"/>
    <property type="match status" value="1"/>
</dbReference>
<gene>
    <name evidence="3" type="ORF">DS745_06220</name>
</gene>
<name>A0A4Q0VUU6_9BACI</name>
<dbReference type="EMBL" id="QOUX01000023">
    <property type="protein sequence ID" value="RXJ02564.1"/>
    <property type="molecule type" value="Genomic_DNA"/>
</dbReference>
<dbReference type="GO" id="GO:0000166">
    <property type="term" value="F:nucleotide binding"/>
    <property type="evidence" value="ECO:0007669"/>
    <property type="project" value="InterPro"/>
</dbReference>
<proteinExistence type="predicted"/>
<dbReference type="OrthoDB" id="9815825at2"/>
<protein>
    <submittedName>
        <fullName evidence="3">Gfo/Idh/MocA family oxidoreductase</fullName>
    </submittedName>
</protein>
<feature type="domain" description="GFO/IDH/MocA-like oxidoreductase" evidence="2">
    <location>
        <begin position="138"/>
        <end position="247"/>
    </location>
</feature>
<keyword evidence="4" id="KW-1185">Reference proteome</keyword>
<dbReference type="Pfam" id="PF22725">
    <property type="entry name" value="GFO_IDH_MocA_C3"/>
    <property type="match status" value="1"/>
</dbReference>
<evidence type="ECO:0000313" key="4">
    <source>
        <dbReference type="Proteomes" id="UP000290649"/>
    </source>
</evidence>